<sequence>MANIELIEHASKFIEELDIPAPDPSLKKIQKRELSLLASDKEGAAVDAGSLVSFVSGISPLHKSDVLNSTLLAQLAADKKFDRFTDTRSWYGFYTSVLSNVGWVVPGFVFRQYRPAGSSLVLSDAVLQILSAIATGNELAILTASLNALRDKPENEGALTLFDRQSFPENLGTFQIFPVGEDDGQLVMALAALQFNAVKHVTRFLWFRWESVQTSLFQSAQKAVLNEAVYSRVRQQVIDKLGDNASRFIDDLEI</sequence>
<comment type="caution">
    <text evidence="1">The sequence shown here is derived from an EMBL/GenBank/DDBJ whole genome shotgun (WGS) entry which is preliminary data.</text>
</comment>
<reference evidence="1 2" key="1">
    <citation type="submission" date="2015-11" db="EMBL/GenBank/DDBJ databases">
        <title>Expanding the genomic diversity of Burkholderia species for the development of highly accurate diagnostics.</title>
        <authorList>
            <person name="Sahl J."/>
            <person name="Keim P."/>
            <person name="Wagner D."/>
        </authorList>
    </citation>
    <scope>NUCLEOTIDE SEQUENCE [LARGE SCALE GENOMIC DNA]</scope>
    <source>
        <strain evidence="1 2">MSMB782WGS</strain>
    </source>
</reference>
<dbReference type="RefSeq" id="WP_060236512.1">
    <property type="nucleotide sequence ID" value="NZ_LPLU01000106.1"/>
</dbReference>
<organism evidence="1 2">
    <name type="scientific">Burkholderia ubonensis</name>
    <dbReference type="NCBI Taxonomy" id="101571"/>
    <lineage>
        <taxon>Bacteria</taxon>
        <taxon>Pseudomonadati</taxon>
        <taxon>Pseudomonadota</taxon>
        <taxon>Betaproteobacteria</taxon>
        <taxon>Burkholderiales</taxon>
        <taxon>Burkholderiaceae</taxon>
        <taxon>Burkholderia</taxon>
        <taxon>Burkholderia cepacia complex</taxon>
    </lineage>
</organism>
<dbReference type="Proteomes" id="UP000065504">
    <property type="component" value="Unassembled WGS sequence"/>
</dbReference>
<name>A0A108C9Z5_9BURK</name>
<accession>A0A108C9Z5</accession>
<evidence type="ECO:0000313" key="1">
    <source>
        <dbReference type="EMBL" id="KWK70549.1"/>
    </source>
</evidence>
<protein>
    <submittedName>
        <fullName evidence="1">Uncharacterized protein</fullName>
    </submittedName>
</protein>
<dbReference type="AlphaFoldDB" id="A0A108C9Z5"/>
<dbReference type="EMBL" id="LPLU01000106">
    <property type="protein sequence ID" value="KWK70549.1"/>
    <property type="molecule type" value="Genomic_DNA"/>
</dbReference>
<evidence type="ECO:0000313" key="2">
    <source>
        <dbReference type="Proteomes" id="UP000065504"/>
    </source>
</evidence>
<gene>
    <name evidence="1" type="ORF">WM16_21445</name>
</gene>
<proteinExistence type="predicted"/>